<evidence type="ECO:0000313" key="8">
    <source>
        <dbReference type="Proteomes" id="UP001224775"/>
    </source>
</evidence>
<comment type="caution">
    <text evidence="7">The sequence shown here is derived from an EMBL/GenBank/DDBJ whole genome shotgun (WGS) entry which is preliminary data.</text>
</comment>
<dbReference type="Gene3D" id="3.40.1280.10">
    <property type="match status" value="1"/>
</dbReference>
<evidence type="ECO:0000259" key="6">
    <source>
        <dbReference type="Pfam" id="PF00588"/>
    </source>
</evidence>
<feature type="domain" description="tRNA/rRNA methyltransferase SpoU type" evidence="6">
    <location>
        <begin position="243"/>
        <end position="371"/>
    </location>
</feature>
<keyword evidence="4" id="KW-0949">S-adenosyl-L-methionine</keyword>
<evidence type="ECO:0000256" key="1">
    <source>
        <dbReference type="ARBA" id="ARBA00007228"/>
    </source>
</evidence>
<dbReference type="AlphaFoldDB" id="A0AAD8Y2P4"/>
<dbReference type="InterPro" id="IPR001537">
    <property type="entry name" value="SpoU_MeTrfase"/>
</dbReference>
<reference evidence="7" key="1">
    <citation type="submission" date="2023-06" db="EMBL/GenBank/DDBJ databases">
        <title>Survivors Of The Sea: Transcriptome response of Skeletonema marinoi to long-term dormancy.</title>
        <authorList>
            <person name="Pinder M.I.M."/>
            <person name="Kourtchenko O."/>
            <person name="Robertson E.K."/>
            <person name="Larsson T."/>
            <person name="Maumus F."/>
            <person name="Osuna-Cruz C.M."/>
            <person name="Vancaester E."/>
            <person name="Stenow R."/>
            <person name="Vandepoele K."/>
            <person name="Ploug H."/>
            <person name="Bruchert V."/>
            <person name="Godhe A."/>
            <person name="Topel M."/>
        </authorList>
    </citation>
    <scope>NUCLEOTIDE SEQUENCE</scope>
    <source>
        <strain evidence="7">R05AC</strain>
    </source>
</reference>
<sequence length="388" mass="42602">MMMAPLSPLFLFVASRSSTIISRQRFICSTTLQMSSSSNDGSSFQKATNQHKPSPMAGMPISPVTLAHDEKPIILRYMYEGGAIGQGRLCNLINDDDEDNAITANQIVQTLSLDGVDFDTFYACAYETVDTSGSWRPLESAPRYTNPFRSNDDSSSDNEPVVFNIPSPEDDKVARRIDIKLYRRPKVPELKEIDSLDVDYLVLDQESANNAIEHSSDALMAISAAVPGGKQKIDGYFGIGILSPKTEQNVGTLWRSAYQLGASVLYTIGGRYKSSSSDTLNVPARIPLIELDDWNSFAEWAAPKAAVWVAIEMGGTPLSEFKHPRNAIYILGSEDHGVPKSVLRGCREVVSLESEQYGSYNVAVAGSLVMYDRMMKQKNAQKKGKSGN</sequence>
<dbReference type="GO" id="GO:0005829">
    <property type="term" value="C:cytosol"/>
    <property type="evidence" value="ECO:0007669"/>
    <property type="project" value="TreeGrafter"/>
</dbReference>
<evidence type="ECO:0000256" key="2">
    <source>
        <dbReference type="ARBA" id="ARBA00022603"/>
    </source>
</evidence>
<evidence type="ECO:0000256" key="4">
    <source>
        <dbReference type="ARBA" id="ARBA00022691"/>
    </source>
</evidence>
<feature type="compositionally biased region" description="Polar residues" evidence="5">
    <location>
        <begin position="34"/>
        <end position="52"/>
    </location>
</feature>
<dbReference type="PANTHER" id="PTHR42786">
    <property type="entry name" value="TRNA/RRNA METHYLTRANSFERASE"/>
    <property type="match status" value="1"/>
</dbReference>
<dbReference type="EC" id="2.1.1.-" evidence="7"/>
<comment type="similarity">
    <text evidence="1">Belongs to the class IV-like SAM-binding methyltransferase superfamily. RNA methyltransferase TrmH family.</text>
</comment>
<evidence type="ECO:0000313" key="7">
    <source>
        <dbReference type="EMBL" id="KAK1738332.1"/>
    </source>
</evidence>
<keyword evidence="3 7" id="KW-0808">Transferase</keyword>
<dbReference type="PANTHER" id="PTHR42786:SF6">
    <property type="entry name" value="TRNA_RRNA METHYLTRANSFERASE SPOU TYPE DOMAIN-CONTAINING PROTEIN"/>
    <property type="match status" value="1"/>
</dbReference>
<accession>A0AAD8Y2P4</accession>
<keyword evidence="2 7" id="KW-0489">Methyltransferase</keyword>
<keyword evidence="8" id="KW-1185">Reference proteome</keyword>
<name>A0AAD8Y2P4_9STRA</name>
<organism evidence="7 8">
    <name type="scientific">Skeletonema marinoi</name>
    <dbReference type="NCBI Taxonomy" id="267567"/>
    <lineage>
        <taxon>Eukaryota</taxon>
        <taxon>Sar</taxon>
        <taxon>Stramenopiles</taxon>
        <taxon>Ochrophyta</taxon>
        <taxon>Bacillariophyta</taxon>
        <taxon>Coscinodiscophyceae</taxon>
        <taxon>Thalassiosirophycidae</taxon>
        <taxon>Thalassiosirales</taxon>
        <taxon>Skeletonemataceae</taxon>
        <taxon>Skeletonema</taxon>
        <taxon>Skeletonema marinoi-dohrnii complex</taxon>
    </lineage>
</organism>
<gene>
    <name evidence="7" type="ORF">QTG54_011001</name>
</gene>
<dbReference type="InterPro" id="IPR004384">
    <property type="entry name" value="RNA_MeTrfase_TrmJ/LasT"/>
</dbReference>
<feature type="region of interest" description="Disordered" evidence="5">
    <location>
        <begin position="34"/>
        <end position="58"/>
    </location>
</feature>
<evidence type="ECO:0000256" key="5">
    <source>
        <dbReference type="SAM" id="MobiDB-lite"/>
    </source>
</evidence>
<dbReference type="GO" id="GO:0003723">
    <property type="term" value="F:RNA binding"/>
    <property type="evidence" value="ECO:0007669"/>
    <property type="project" value="InterPro"/>
</dbReference>
<dbReference type="Pfam" id="PF00588">
    <property type="entry name" value="SpoU_methylase"/>
    <property type="match status" value="1"/>
</dbReference>
<proteinExistence type="inferred from homology"/>
<dbReference type="EMBL" id="JATAAI010000021">
    <property type="protein sequence ID" value="KAK1738332.1"/>
    <property type="molecule type" value="Genomic_DNA"/>
</dbReference>
<dbReference type="GO" id="GO:0008173">
    <property type="term" value="F:RNA methyltransferase activity"/>
    <property type="evidence" value="ECO:0007669"/>
    <property type="project" value="InterPro"/>
</dbReference>
<dbReference type="CDD" id="cd18098">
    <property type="entry name" value="SpoU-like"/>
    <property type="match status" value="1"/>
</dbReference>
<dbReference type="InterPro" id="IPR029028">
    <property type="entry name" value="Alpha/beta_knot_MTases"/>
</dbReference>
<dbReference type="GO" id="GO:0002128">
    <property type="term" value="P:tRNA nucleoside ribose methylation"/>
    <property type="evidence" value="ECO:0007669"/>
    <property type="project" value="TreeGrafter"/>
</dbReference>
<dbReference type="Proteomes" id="UP001224775">
    <property type="component" value="Unassembled WGS sequence"/>
</dbReference>
<dbReference type="SUPFAM" id="SSF75217">
    <property type="entry name" value="alpha/beta knot"/>
    <property type="match status" value="1"/>
</dbReference>
<protein>
    <submittedName>
        <fullName evidence="7">SpoU family RNA methyltransferase</fullName>
        <ecNumber evidence="7">2.1.1.-</ecNumber>
    </submittedName>
</protein>
<evidence type="ECO:0000256" key="3">
    <source>
        <dbReference type="ARBA" id="ARBA00022679"/>
    </source>
</evidence>
<dbReference type="InterPro" id="IPR029026">
    <property type="entry name" value="tRNA_m1G_MTases_N"/>
</dbReference>